<protein>
    <recommendedName>
        <fullName evidence="2">Acyltransferase 3 domain-containing protein</fullName>
    </recommendedName>
</protein>
<feature type="transmembrane region" description="Helical" evidence="1">
    <location>
        <begin position="305"/>
        <end position="323"/>
    </location>
</feature>
<feature type="transmembrane region" description="Helical" evidence="1">
    <location>
        <begin position="371"/>
        <end position="390"/>
    </location>
</feature>
<dbReference type="EMBL" id="OU963864">
    <property type="protein sequence ID" value="CAH0386716.1"/>
    <property type="molecule type" value="Genomic_DNA"/>
</dbReference>
<accession>A0A9P0AAU0</accession>
<keyword evidence="1" id="KW-1133">Transmembrane helix</keyword>
<dbReference type="Proteomes" id="UP001152759">
    <property type="component" value="Chromosome 3"/>
</dbReference>
<keyword evidence="1" id="KW-0812">Transmembrane</keyword>
<keyword evidence="4" id="KW-1185">Reference proteome</keyword>
<dbReference type="PANTHER" id="PTHR11161:SF4">
    <property type="entry name" value="DROP DEAD"/>
    <property type="match status" value="1"/>
</dbReference>
<feature type="transmembrane region" description="Helical" evidence="1">
    <location>
        <begin position="139"/>
        <end position="158"/>
    </location>
</feature>
<gene>
    <name evidence="3" type="ORF">BEMITA_LOCUS5793</name>
</gene>
<evidence type="ECO:0000313" key="3">
    <source>
        <dbReference type="EMBL" id="CAH0386716.1"/>
    </source>
</evidence>
<feature type="transmembrane region" description="Helical" evidence="1">
    <location>
        <begin position="55"/>
        <end position="76"/>
    </location>
</feature>
<feature type="transmembrane region" description="Helical" evidence="1">
    <location>
        <begin position="205"/>
        <end position="221"/>
    </location>
</feature>
<dbReference type="PANTHER" id="PTHR11161">
    <property type="entry name" value="O-ACYLTRANSFERASE"/>
    <property type="match status" value="1"/>
</dbReference>
<evidence type="ECO:0000259" key="2">
    <source>
        <dbReference type="Pfam" id="PF01757"/>
    </source>
</evidence>
<feature type="transmembrane region" description="Helical" evidence="1">
    <location>
        <begin position="422"/>
        <end position="440"/>
    </location>
</feature>
<proteinExistence type="predicted"/>
<feature type="transmembrane region" description="Helical" evidence="1">
    <location>
        <begin position="277"/>
        <end position="293"/>
    </location>
</feature>
<feature type="non-terminal residue" evidence="3">
    <location>
        <position position="450"/>
    </location>
</feature>
<dbReference type="InterPro" id="IPR002656">
    <property type="entry name" value="Acyl_transf_3_dom"/>
</dbReference>
<sequence length="450" mass="52128">MSRQSSTGVLVDVHKLNLPMKIALAFSLKRTVPYLLDCRTKNDGSDVSCVNGIRCIYAIQIYIGHKMLFTFFYPVINRTAIMRQLMGHDYSMFFGATLNSIDTFVLMSGLLVSFNGFQQLSAGRSFNIPLMYLKRYMKFMPLYLMIVLVIRDIFPYILRNPHNISLLDERYQHCENIWKTLTYTSNVDSLNEMCHPVSHQVVTDYQMYLLSPFLVLFLWHYKATAFKVVSLAMAAICVYSGWVIYSKNLVAVAYHGIAFDLAIESVDHMYLNPIHRLPPYIVGVLLGYVLHHYKTRPIKLSQLQLILGHILAAIAAYYSYFWLWRCAKKGYQYNAMEMAIYKAVHPFLWGFVLCWIIFICYTGQTKTLNKYLSLTPFVFFSKISYAFYIYQAVDITLQLHVQRLPTYLHPLNVMDTAPLGKILFHSILFTLIFCLPVNLIEKHLKSPKGI</sequence>
<feature type="transmembrane region" description="Helical" evidence="1">
    <location>
        <begin position="228"/>
        <end position="245"/>
    </location>
</feature>
<dbReference type="InterPro" id="IPR052728">
    <property type="entry name" value="O2_lipid_transport_reg"/>
</dbReference>
<organism evidence="3 4">
    <name type="scientific">Bemisia tabaci</name>
    <name type="common">Sweetpotato whitefly</name>
    <name type="synonym">Aleurodes tabaci</name>
    <dbReference type="NCBI Taxonomy" id="7038"/>
    <lineage>
        <taxon>Eukaryota</taxon>
        <taxon>Metazoa</taxon>
        <taxon>Ecdysozoa</taxon>
        <taxon>Arthropoda</taxon>
        <taxon>Hexapoda</taxon>
        <taxon>Insecta</taxon>
        <taxon>Pterygota</taxon>
        <taxon>Neoptera</taxon>
        <taxon>Paraneoptera</taxon>
        <taxon>Hemiptera</taxon>
        <taxon>Sternorrhyncha</taxon>
        <taxon>Aleyrodoidea</taxon>
        <taxon>Aleyrodidae</taxon>
        <taxon>Aleyrodinae</taxon>
        <taxon>Bemisia</taxon>
    </lineage>
</organism>
<dbReference type="GO" id="GO:0016747">
    <property type="term" value="F:acyltransferase activity, transferring groups other than amino-acyl groups"/>
    <property type="evidence" value="ECO:0007669"/>
    <property type="project" value="InterPro"/>
</dbReference>
<keyword evidence="1" id="KW-0472">Membrane</keyword>
<dbReference type="AlphaFoldDB" id="A0A9P0AAU0"/>
<evidence type="ECO:0000256" key="1">
    <source>
        <dbReference type="SAM" id="Phobius"/>
    </source>
</evidence>
<reference evidence="3" key="1">
    <citation type="submission" date="2021-12" db="EMBL/GenBank/DDBJ databases">
        <authorList>
            <person name="King R."/>
        </authorList>
    </citation>
    <scope>NUCLEOTIDE SEQUENCE</scope>
</reference>
<name>A0A9P0AAU0_BEMTA</name>
<feature type="transmembrane region" description="Helical" evidence="1">
    <location>
        <begin position="96"/>
        <end position="118"/>
    </location>
</feature>
<feature type="transmembrane region" description="Helical" evidence="1">
    <location>
        <begin position="343"/>
        <end position="362"/>
    </location>
</feature>
<evidence type="ECO:0000313" key="4">
    <source>
        <dbReference type="Proteomes" id="UP001152759"/>
    </source>
</evidence>
<dbReference type="Pfam" id="PF01757">
    <property type="entry name" value="Acyl_transf_3"/>
    <property type="match status" value="1"/>
</dbReference>
<feature type="domain" description="Acyltransferase 3" evidence="2">
    <location>
        <begin position="49"/>
        <end position="393"/>
    </location>
</feature>